<reference evidence="2" key="1">
    <citation type="journal article" date="2019" name="Int. J. Syst. Evol. Microbiol.">
        <title>The Global Catalogue of Microorganisms (GCM) 10K type strain sequencing project: providing services to taxonomists for standard genome sequencing and annotation.</title>
        <authorList>
            <consortium name="The Broad Institute Genomics Platform"/>
            <consortium name="The Broad Institute Genome Sequencing Center for Infectious Disease"/>
            <person name="Wu L."/>
            <person name="Ma J."/>
        </authorList>
    </citation>
    <scope>NUCLEOTIDE SEQUENCE [LARGE SCALE GENOMIC DNA]</scope>
    <source>
        <strain evidence="2">CCUG 49584</strain>
    </source>
</reference>
<accession>A0ABW3V9A6</accession>
<sequence length="221" mass="25404">MHHHRPSHLNPHCSVCAGSLLIAPSSTTINNIVYNHQSTLYINDKCYLMILKGYDNKMDESITHKLQKMYQEDDAAKRIFNWFDDRKKDSWEMPVRIAAYRTGLSEYDVRRVFKELETLECGRYIKGRYPSGESRMQWELSIRGLASTAKGESTTIGHVPAISREETLEAEDPIVLEPSKMVLDHTFQLRADYKVEIKLPSDLSEAEAKRLAAFLVTLPIE</sequence>
<comment type="caution">
    <text evidence="1">The sequence shown here is derived from an EMBL/GenBank/DDBJ whole genome shotgun (WGS) entry which is preliminary data.</text>
</comment>
<protein>
    <submittedName>
        <fullName evidence="1">Uncharacterized protein</fullName>
    </submittedName>
</protein>
<gene>
    <name evidence="1" type="ORF">ACFQ35_16090</name>
</gene>
<evidence type="ECO:0000313" key="2">
    <source>
        <dbReference type="Proteomes" id="UP001597263"/>
    </source>
</evidence>
<evidence type="ECO:0000313" key="1">
    <source>
        <dbReference type="EMBL" id="MFD1228664.1"/>
    </source>
</evidence>
<dbReference type="EMBL" id="JBHTMA010000040">
    <property type="protein sequence ID" value="MFD1228664.1"/>
    <property type="molecule type" value="Genomic_DNA"/>
</dbReference>
<dbReference type="Proteomes" id="UP001597263">
    <property type="component" value="Unassembled WGS sequence"/>
</dbReference>
<dbReference type="RefSeq" id="WP_289385379.1">
    <property type="nucleotide sequence ID" value="NZ_JAUCBM010000001.1"/>
</dbReference>
<organism evidence="1 2">
    <name type="scientific">Pseudochrobactrum kiredjianiae</name>
    <dbReference type="NCBI Taxonomy" id="386305"/>
    <lineage>
        <taxon>Bacteria</taxon>
        <taxon>Pseudomonadati</taxon>
        <taxon>Pseudomonadota</taxon>
        <taxon>Alphaproteobacteria</taxon>
        <taxon>Hyphomicrobiales</taxon>
        <taxon>Brucellaceae</taxon>
        <taxon>Pseudochrobactrum</taxon>
    </lineage>
</organism>
<proteinExistence type="predicted"/>
<name>A0ABW3V9A6_9HYPH</name>
<keyword evidence="2" id="KW-1185">Reference proteome</keyword>